<dbReference type="Proteomes" id="UP000262832">
    <property type="component" value="Chromosome I"/>
</dbReference>
<keyword evidence="2" id="KW-1185">Reference proteome</keyword>
<dbReference type="CDD" id="cd09726">
    <property type="entry name" value="RAMP_I_III"/>
    <property type="match status" value="1"/>
</dbReference>
<evidence type="ECO:0000313" key="2">
    <source>
        <dbReference type="Proteomes" id="UP000262832"/>
    </source>
</evidence>
<name>A0ABM6YTG4_9VIBR</name>
<sequence length="616" mass="70488">MRTEFELTFNIIAPVISQKAGVLPFGADSGYLVENNRQVLPGTLIKGNIRHALNYAVDILRSHDESKAQELNEYIKAWFGSENSHDNAFTPNRAKTHFARYWVAETELAADAYKQRRNRIKIGENGTVEKGSLLIIDTPYPTGQEIAFTGKIYLTDCHEKNAMILSLGSIKRSKRSNQWGLIKTLDLVELHRLVSKVPQSLSEPPQTLSIADTNIDETHSHLTIRYRPLEPFCIAKPHVNNSNRFESYRHIAGNILKAILVKQLREERSDSELTKMNVDNWVVKHAFPVKAENTLSKIRPYQPQISLFKNSYPATHHEAKNTWYDAAFVNDANALLTFTPKLTPTFNIDWKESDHSELEELIGKPHTPKTQLQLHTAINPTTEQSEESALFSMELIVPDETDWLGEIDLSLLTQQERQIAISELKTINNTILLGLGKTGVPVSFDIVDSTNKTRKAESKEQHTLALVLQTECIMFTQHTVEKYTAKDRHASLHDIYNEYWQSISDNGLTLSHFYATQQLRGGEYLHRRFRHEKYRPYWLTQPGSVFVLNVDKSNQTDVFELVNQWLDSGLPLPQTKTEDSENSNWKHSPYINRNGFGEIALLRDFSERGIQLLRTE</sequence>
<evidence type="ECO:0000313" key="1">
    <source>
        <dbReference type="EMBL" id="AXY00993.1"/>
    </source>
</evidence>
<evidence type="ECO:0008006" key="3">
    <source>
        <dbReference type="Google" id="ProtNLM"/>
    </source>
</evidence>
<accession>A0ABM6YTG4</accession>
<dbReference type="EMBL" id="CP032093">
    <property type="protein sequence ID" value="AXY00993.1"/>
    <property type="molecule type" value="Genomic_DNA"/>
</dbReference>
<organism evidence="1 2">
    <name type="scientific">Vibrio alfacsensis</name>
    <dbReference type="NCBI Taxonomy" id="1074311"/>
    <lineage>
        <taxon>Bacteria</taxon>
        <taxon>Pseudomonadati</taxon>
        <taxon>Pseudomonadota</taxon>
        <taxon>Gammaproteobacteria</taxon>
        <taxon>Vibrionales</taxon>
        <taxon>Vibrionaceae</taxon>
        <taxon>Vibrio</taxon>
    </lineage>
</organism>
<protein>
    <recommendedName>
        <fullName evidence="3">Type III-B CRISPR-associated protein Cas10/Cmr2</fullName>
    </recommendedName>
</protein>
<proteinExistence type="predicted"/>
<dbReference type="RefSeq" id="WP_128810818.1">
    <property type="nucleotide sequence ID" value="NZ_CP032093.1"/>
</dbReference>
<reference evidence="1 2" key="1">
    <citation type="submission" date="2018-08" db="EMBL/GenBank/DDBJ databases">
        <title>Genomic taxonomy of the Vibrionaceae family.</title>
        <authorList>
            <person name="Gomez-Gil B."/>
            <person name="Tanaka M."/>
            <person name="Sawabe T."/>
            <person name="Enciso-Ibarra K."/>
        </authorList>
    </citation>
    <scope>NUCLEOTIDE SEQUENCE [LARGE SCALE GENOMIC DNA]</scope>
    <source>
        <strain evidence="1 2">CAIM 1831</strain>
    </source>
</reference>
<gene>
    <name evidence="1" type="ORF">D1115_06860</name>
</gene>